<dbReference type="AlphaFoldDB" id="A0AAV7EB08"/>
<comment type="caution">
    <text evidence="2">The sequence shown here is derived from an EMBL/GenBank/DDBJ whole genome shotgun (WGS) entry which is preliminary data.</text>
</comment>
<feature type="region of interest" description="Disordered" evidence="1">
    <location>
        <begin position="209"/>
        <end position="237"/>
    </location>
</feature>
<feature type="compositionally biased region" description="Basic and acidic residues" evidence="1">
    <location>
        <begin position="13"/>
        <end position="43"/>
    </location>
</feature>
<name>A0AAV7EB08_ARIFI</name>
<feature type="region of interest" description="Disordered" evidence="1">
    <location>
        <begin position="116"/>
        <end position="140"/>
    </location>
</feature>
<dbReference type="EMBL" id="JAINDJ010000006">
    <property type="protein sequence ID" value="KAG9444717.1"/>
    <property type="molecule type" value="Genomic_DNA"/>
</dbReference>
<dbReference type="Proteomes" id="UP000825729">
    <property type="component" value="Unassembled WGS sequence"/>
</dbReference>
<feature type="region of interest" description="Disordered" evidence="1">
    <location>
        <begin position="67"/>
        <end position="86"/>
    </location>
</feature>
<accession>A0AAV7EB08</accession>
<feature type="region of interest" description="Disordered" evidence="1">
    <location>
        <begin position="1"/>
        <end position="49"/>
    </location>
</feature>
<proteinExistence type="predicted"/>
<organism evidence="2 3">
    <name type="scientific">Aristolochia fimbriata</name>
    <name type="common">White veined hardy Dutchman's pipe vine</name>
    <dbReference type="NCBI Taxonomy" id="158543"/>
    <lineage>
        <taxon>Eukaryota</taxon>
        <taxon>Viridiplantae</taxon>
        <taxon>Streptophyta</taxon>
        <taxon>Embryophyta</taxon>
        <taxon>Tracheophyta</taxon>
        <taxon>Spermatophyta</taxon>
        <taxon>Magnoliopsida</taxon>
        <taxon>Magnoliidae</taxon>
        <taxon>Piperales</taxon>
        <taxon>Aristolochiaceae</taxon>
        <taxon>Aristolochia</taxon>
    </lineage>
</organism>
<evidence type="ECO:0000256" key="1">
    <source>
        <dbReference type="SAM" id="MobiDB-lite"/>
    </source>
</evidence>
<gene>
    <name evidence="2" type="ORF">H6P81_016057</name>
</gene>
<evidence type="ECO:0000313" key="2">
    <source>
        <dbReference type="EMBL" id="KAG9444717.1"/>
    </source>
</evidence>
<reference evidence="2 3" key="1">
    <citation type="submission" date="2021-07" db="EMBL/GenBank/DDBJ databases">
        <title>The Aristolochia fimbriata genome: insights into angiosperm evolution, floral development and chemical biosynthesis.</title>
        <authorList>
            <person name="Jiao Y."/>
        </authorList>
    </citation>
    <scope>NUCLEOTIDE SEQUENCE [LARGE SCALE GENOMIC DNA]</scope>
    <source>
        <strain evidence="2">IBCAS-2021</strain>
        <tissue evidence="2">Leaf</tissue>
    </source>
</reference>
<sequence length="237" mass="25234">MTTGRINQVASSSRDRDASTRRCEKAPQHRARGIDGRKQKLGDQTRFANPTKSIGTAAFTWVHEHSWRPGVSSTPGAETKPEGENAPAPIAPACTASHGSGPGDGFKGTIHQRRAAPFGKKHTSTRGMPATQRGRGRARKIKKTRSWAKRVAGPLGPFPARRAEGHRLTEARANGLCTAPHAEGQAIAQSRWGNKPFLGARGRQAFPQDAGANSARLPPPAIVKGSHPATTIPLPPI</sequence>
<protein>
    <submittedName>
        <fullName evidence="2">Uncharacterized protein</fullName>
    </submittedName>
</protein>
<keyword evidence="3" id="KW-1185">Reference proteome</keyword>
<evidence type="ECO:0000313" key="3">
    <source>
        <dbReference type="Proteomes" id="UP000825729"/>
    </source>
</evidence>